<gene>
    <name evidence="7" type="ORF">JIR001_27580</name>
</gene>
<feature type="domain" description="Glycosyl transferase family 28 C-terminal" evidence="5">
    <location>
        <begin position="226"/>
        <end position="351"/>
    </location>
</feature>
<dbReference type="KEGG" id="pabs:JIR001_27580"/>
<evidence type="ECO:0000259" key="6">
    <source>
        <dbReference type="Pfam" id="PF06925"/>
    </source>
</evidence>
<comment type="similarity">
    <text evidence="2">Belongs to the glycosyltransferase 28 family.</text>
</comment>
<dbReference type="EMBL" id="AP024601">
    <property type="protein sequence ID" value="BCU82975.1"/>
    <property type="molecule type" value="Genomic_DNA"/>
</dbReference>
<dbReference type="AlphaFoldDB" id="A0A8D5UJM1"/>
<organism evidence="7 8">
    <name type="scientific">Polycladomyces abyssicola</name>
    <dbReference type="NCBI Taxonomy" id="1125966"/>
    <lineage>
        <taxon>Bacteria</taxon>
        <taxon>Bacillati</taxon>
        <taxon>Bacillota</taxon>
        <taxon>Bacilli</taxon>
        <taxon>Bacillales</taxon>
        <taxon>Thermoactinomycetaceae</taxon>
        <taxon>Polycladomyces</taxon>
    </lineage>
</organism>
<sequence>MDRIAQTGARNGLARTNDAVDHGPVDILLVSENFGTGHTRAAEALARGIKQSRPELRVQLIELGRALQPQINRALLTSYLSMIRRAPNLWRKVYGRHHERLFPRWLQWCLHQTLYASLSDLIETFRPKLVVSTHPFASSGVAKLKQKGFPLRLCTVITDFTAHGSWVHPEVDRYLVPIPQVREQLVQLGVEDRHIQVTGIPTDVQFWEEGNRLHARERVGLSDKPTVLILGGGLGIGTDMLVQMAAKWKEEMQIVVCTGHNRKVYQWLRSDPSLRHPHIRILGYTRRLSDWMEAADLILTKPGALTCSEAIAKGTPLLLYGSIPGHEEQNSRFLVSHGLAVQAKNEEELDAWFAQLLRKPDRFQTIRENMLRWRKHIHPSKSVEAVLEMMVSEPSSGFLIKA</sequence>
<dbReference type="GO" id="GO:0016020">
    <property type="term" value="C:membrane"/>
    <property type="evidence" value="ECO:0007669"/>
    <property type="project" value="UniProtKB-SubCell"/>
</dbReference>
<dbReference type="Proteomes" id="UP000677436">
    <property type="component" value="Chromosome"/>
</dbReference>
<evidence type="ECO:0000256" key="2">
    <source>
        <dbReference type="ARBA" id="ARBA00006962"/>
    </source>
</evidence>
<evidence type="ECO:0000256" key="1">
    <source>
        <dbReference type="ARBA" id="ARBA00004370"/>
    </source>
</evidence>
<dbReference type="Pfam" id="PF04101">
    <property type="entry name" value="Glyco_tran_28_C"/>
    <property type="match status" value="1"/>
</dbReference>
<evidence type="ECO:0000313" key="8">
    <source>
        <dbReference type="Proteomes" id="UP000677436"/>
    </source>
</evidence>
<evidence type="ECO:0000259" key="5">
    <source>
        <dbReference type="Pfam" id="PF04101"/>
    </source>
</evidence>
<proteinExistence type="inferred from homology"/>
<accession>A0A8D5UJM1</accession>
<reference evidence="7" key="1">
    <citation type="journal article" date="2013" name="Int. J. Syst. Evol. Microbiol.">
        <title>Polycladomyces abyssicola gen. nov., sp. nov., a thermophilic filamentous bacterium isolated from hemipelagic sediment.</title>
        <authorList>
            <person name="Tsubouchi T."/>
            <person name="Shimane Y."/>
            <person name="Mori K."/>
            <person name="Usui K."/>
            <person name="Hiraki T."/>
            <person name="Tame A."/>
            <person name="Uematsu K."/>
            <person name="Maruyama T."/>
            <person name="Hatada Y."/>
        </authorList>
    </citation>
    <scope>NUCLEOTIDE SEQUENCE</scope>
    <source>
        <strain evidence="7">JIR-001</strain>
    </source>
</reference>
<dbReference type="Gene3D" id="3.40.50.2000">
    <property type="entry name" value="Glycogen Phosphorylase B"/>
    <property type="match status" value="1"/>
</dbReference>
<dbReference type="InterPro" id="IPR009695">
    <property type="entry name" value="Diacylglyc_glucosyltr_N"/>
</dbReference>
<keyword evidence="8" id="KW-1185">Reference proteome</keyword>
<feature type="domain" description="Diacylglycerol glucosyltransferase N-terminal" evidence="6">
    <location>
        <begin position="38"/>
        <end position="201"/>
    </location>
</feature>
<dbReference type="RefSeq" id="WP_212773255.1">
    <property type="nucleotide sequence ID" value="NZ_AP024601.1"/>
</dbReference>
<dbReference type="PANTHER" id="PTHR43025:SF3">
    <property type="entry name" value="MONOGALACTOSYLDIACYLGLYCEROL SYNTHASE 1, CHLOROPLASTIC"/>
    <property type="match status" value="1"/>
</dbReference>
<dbReference type="InterPro" id="IPR050519">
    <property type="entry name" value="Glycosyltransf_28_UgtP"/>
</dbReference>
<evidence type="ECO:0000313" key="7">
    <source>
        <dbReference type="EMBL" id="BCU82975.1"/>
    </source>
</evidence>
<evidence type="ECO:0000256" key="4">
    <source>
        <dbReference type="ARBA" id="ARBA00022679"/>
    </source>
</evidence>
<dbReference type="Pfam" id="PF06925">
    <property type="entry name" value="MGDG_synth"/>
    <property type="match status" value="1"/>
</dbReference>
<reference evidence="7" key="2">
    <citation type="journal article" date="2021" name="Microbiol. Resour. Announc.">
        <title>Complete Genome Sequence of Polycladomyces abyssicola JIR-001T, Isolated from Hemipelagic Sediment in Deep Seawater.</title>
        <authorList>
            <person name="Tsubouchi T."/>
            <person name="Kaneko Y."/>
        </authorList>
    </citation>
    <scope>NUCLEOTIDE SEQUENCE</scope>
    <source>
        <strain evidence="7">JIR-001</strain>
    </source>
</reference>
<dbReference type="PANTHER" id="PTHR43025">
    <property type="entry name" value="MONOGALACTOSYLDIACYLGLYCEROL SYNTHASE"/>
    <property type="match status" value="1"/>
</dbReference>
<comment type="subcellular location">
    <subcellularLocation>
        <location evidence="1">Membrane</location>
    </subcellularLocation>
</comment>
<dbReference type="GO" id="GO:0016758">
    <property type="term" value="F:hexosyltransferase activity"/>
    <property type="evidence" value="ECO:0007669"/>
    <property type="project" value="InterPro"/>
</dbReference>
<keyword evidence="3" id="KW-0328">Glycosyltransferase</keyword>
<dbReference type="InterPro" id="IPR007235">
    <property type="entry name" value="Glyco_trans_28_C"/>
</dbReference>
<protein>
    <submittedName>
        <fullName evidence="7">UDP-glucuronosyltransferase</fullName>
    </submittedName>
</protein>
<dbReference type="SUPFAM" id="SSF53756">
    <property type="entry name" value="UDP-Glycosyltransferase/glycogen phosphorylase"/>
    <property type="match status" value="1"/>
</dbReference>
<dbReference type="GO" id="GO:0009247">
    <property type="term" value="P:glycolipid biosynthetic process"/>
    <property type="evidence" value="ECO:0007669"/>
    <property type="project" value="InterPro"/>
</dbReference>
<evidence type="ECO:0000256" key="3">
    <source>
        <dbReference type="ARBA" id="ARBA00022676"/>
    </source>
</evidence>
<keyword evidence="4" id="KW-0808">Transferase</keyword>
<name>A0A8D5UJM1_9BACL</name>